<dbReference type="GO" id="GO:1902025">
    <property type="term" value="P:nitrate import"/>
    <property type="evidence" value="ECO:0000318"/>
    <property type="project" value="GO_Central"/>
</dbReference>
<keyword evidence="5" id="KW-0372">Hormone</keyword>
<name>A0A2C9UWA3_MANES</name>
<protein>
    <submittedName>
        <fullName evidence="10">Uncharacterized protein</fullName>
    </submittedName>
</protein>
<keyword evidence="11" id="KW-1185">Reference proteome</keyword>
<dbReference type="Proteomes" id="UP000091857">
    <property type="component" value="Chromosome 12"/>
</dbReference>
<evidence type="ECO:0000256" key="1">
    <source>
        <dbReference type="ARBA" id="ARBA00004271"/>
    </source>
</evidence>
<accession>A0A2C9UWA3</accession>
<dbReference type="Gramene" id="Manes.12G100000.1.v8.1">
    <property type="protein sequence ID" value="Manes.12G100000.1.v8.1.CDS.1"/>
    <property type="gene ID" value="Manes.12G100000.v8.1"/>
</dbReference>
<dbReference type="STRING" id="3983.A0A2C9UWA3"/>
<dbReference type="GO" id="GO:2000280">
    <property type="term" value="P:regulation of root development"/>
    <property type="evidence" value="ECO:0000318"/>
    <property type="project" value="GO_Central"/>
</dbReference>
<feature type="region of interest" description="Disordered" evidence="8">
    <location>
        <begin position="28"/>
        <end position="48"/>
    </location>
</feature>
<keyword evidence="6 9" id="KW-0732">Signal</keyword>
<dbReference type="EMBL" id="CM004398">
    <property type="protein sequence ID" value="OAY35414.1"/>
    <property type="molecule type" value="Genomic_DNA"/>
</dbReference>
<dbReference type="GO" id="GO:0048046">
    <property type="term" value="C:apoplast"/>
    <property type="evidence" value="ECO:0007669"/>
    <property type="project" value="UniProtKB-SubCell"/>
</dbReference>
<keyword evidence="7" id="KW-0379">Hydroxylation</keyword>
<feature type="compositionally biased region" description="Basic residues" evidence="8">
    <location>
        <begin position="28"/>
        <end position="39"/>
    </location>
</feature>
<dbReference type="GO" id="GO:0005576">
    <property type="term" value="C:extracellular region"/>
    <property type="evidence" value="ECO:0000318"/>
    <property type="project" value="GO_Central"/>
</dbReference>
<evidence type="ECO:0000256" key="6">
    <source>
        <dbReference type="ARBA" id="ARBA00022729"/>
    </source>
</evidence>
<evidence type="ECO:0000256" key="7">
    <source>
        <dbReference type="ARBA" id="ARBA00023278"/>
    </source>
</evidence>
<keyword evidence="3" id="KW-0052">Apoplast</keyword>
<gene>
    <name evidence="10" type="ORF">MANES_12G100000v8</name>
</gene>
<dbReference type="GO" id="GO:0006995">
    <property type="term" value="P:cellular response to nitrogen starvation"/>
    <property type="evidence" value="ECO:0007669"/>
    <property type="project" value="UniProtKB-ARBA"/>
</dbReference>
<dbReference type="InterPro" id="IPR033250">
    <property type="entry name" value="CEP"/>
</dbReference>
<feature type="region of interest" description="Disordered" evidence="8">
    <location>
        <begin position="60"/>
        <end position="120"/>
    </location>
</feature>
<evidence type="ECO:0000256" key="9">
    <source>
        <dbReference type="SAM" id="SignalP"/>
    </source>
</evidence>
<proteinExistence type="inferred from homology"/>
<feature type="signal peptide" evidence="9">
    <location>
        <begin position="1"/>
        <end position="26"/>
    </location>
</feature>
<dbReference type="GO" id="GO:1901371">
    <property type="term" value="P:regulation of leaf morphogenesis"/>
    <property type="evidence" value="ECO:0000318"/>
    <property type="project" value="GO_Central"/>
</dbReference>
<comment type="subcellular location">
    <subcellularLocation>
        <location evidence="1">Secreted</location>
        <location evidence="1">Extracellular space</location>
        <location evidence="1">Apoplast</location>
    </subcellularLocation>
</comment>
<evidence type="ECO:0000256" key="2">
    <source>
        <dbReference type="ARBA" id="ARBA00008963"/>
    </source>
</evidence>
<organism evidence="10 11">
    <name type="scientific">Manihot esculenta</name>
    <name type="common">Cassava</name>
    <name type="synonym">Jatropha manihot</name>
    <dbReference type="NCBI Taxonomy" id="3983"/>
    <lineage>
        <taxon>Eukaryota</taxon>
        <taxon>Viridiplantae</taxon>
        <taxon>Streptophyta</taxon>
        <taxon>Embryophyta</taxon>
        <taxon>Tracheophyta</taxon>
        <taxon>Spermatophyta</taxon>
        <taxon>Magnoliopsida</taxon>
        <taxon>eudicotyledons</taxon>
        <taxon>Gunneridae</taxon>
        <taxon>Pentapetalae</taxon>
        <taxon>rosids</taxon>
        <taxon>fabids</taxon>
        <taxon>Malpighiales</taxon>
        <taxon>Euphorbiaceae</taxon>
        <taxon>Crotonoideae</taxon>
        <taxon>Manihoteae</taxon>
        <taxon>Manihot</taxon>
    </lineage>
</organism>
<comment type="similarity">
    <text evidence="2">Belongs to the C-terminally encoded plant signaling peptide (CEP) family.</text>
</comment>
<dbReference type="PANTHER" id="PTHR33348:SF40">
    <property type="entry name" value="PRECURSOR OF CEP3"/>
    <property type="match status" value="1"/>
</dbReference>
<reference evidence="11" key="1">
    <citation type="journal article" date="2016" name="Nat. Biotechnol.">
        <title>Sequencing wild and cultivated cassava and related species reveals extensive interspecific hybridization and genetic diversity.</title>
        <authorList>
            <person name="Bredeson J.V."/>
            <person name="Lyons J.B."/>
            <person name="Prochnik S.E."/>
            <person name="Wu G.A."/>
            <person name="Ha C.M."/>
            <person name="Edsinger-Gonzales E."/>
            <person name="Grimwood J."/>
            <person name="Schmutz J."/>
            <person name="Rabbi I.Y."/>
            <person name="Egesi C."/>
            <person name="Nauluvula P."/>
            <person name="Lebot V."/>
            <person name="Ndunguru J."/>
            <person name="Mkamilo G."/>
            <person name="Bart R.S."/>
            <person name="Setter T.L."/>
            <person name="Gleadow R.M."/>
            <person name="Kulakow P."/>
            <person name="Ferguson M.E."/>
            <person name="Rounsley S."/>
            <person name="Rokhsar D.S."/>
        </authorList>
    </citation>
    <scope>NUCLEOTIDE SEQUENCE [LARGE SCALE GENOMIC DNA]</scope>
    <source>
        <strain evidence="11">cv. AM560-2</strain>
    </source>
</reference>
<dbReference type="AlphaFoldDB" id="A0A2C9UWA3"/>
<evidence type="ECO:0000313" key="11">
    <source>
        <dbReference type="Proteomes" id="UP000091857"/>
    </source>
</evidence>
<feature type="compositionally biased region" description="Low complexity" evidence="8">
    <location>
        <begin position="70"/>
        <end position="83"/>
    </location>
</feature>
<dbReference type="GO" id="GO:0005179">
    <property type="term" value="F:hormone activity"/>
    <property type="evidence" value="ECO:0000318"/>
    <property type="project" value="GO_Central"/>
</dbReference>
<comment type="caution">
    <text evidence="10">The sequence shown here is derived from an EMBL/GenBank/DDBJ whole genome shotgun (WGS) entry which is preliminary data.</text>
</comment>
<dbReference type="GO" id="GO:0048364">
    <property type="term" value="P:root development"/>
    <property type="evidence" value="ECO:0007669"/>
    <property type="project" value="InterPro"/>
</dbReference>
<evidence type="ECO:0000256" key="8">
    <source>
        <dbReference type="SAM" id="MobiDB-lite"/>
    </source>
</evidence>
<evidence type="ECO:0000256" key="3">
    <source>
        <dbReference type="ARBA" id="ARBA00022523"/>
    </source>
</evidence>
<evidence type="ECO:0000256" key="4">
    <source>
        <dbReference type="ARBA" id="ARBA00022525"/>
    </source>
</evidence>
<evidence type="ECO:0000256" key="5">
    <source>
        <dbReference type="ARBA" id="ARBA00022702"/>
    </source>
</evidence>
<evidence type="ECO:0000313" key="10">
    <source>
        <dbReference type="EMBL" id="OAY35414.1"/>
    </source>
</evidence>
<sequence>MAQTNLFFTCVFFVLIFSQELHSVDGRHLKHEKKHKSSKLHTSNKFEKEQTKFVDKLNVHGHNDSSVEVPPASRSSPAIPIPSGAVVDEPPPSPTTPGHVDDFRPTAPGHSPGVGHSIQN</sequence>
<dbReference type="PANTHER" id="PTHR33348">
    <property type="entry name" value="PRECURSOR OF CEP5"/>
    <property type="match status" value="1"/>
</dbReference>
<keyword evidence="4" id="KW-0964">Secreted</keyword>
<feature type="chain" id="PRO_5013333698" evidence="9">
    <location>
        <begin position="27"/>
        <end position="120"/>
    </location>
</feature>